<proteinExistence type="predicted"/>
<sequence length="108" mass="12177">MKPLREVDVDYDIDSEKCRECPDKPCLSSCPVDAIHLDPDTGEVEIDRQMLWVRPLQGGLPLRCHKDEDNHGRACQGERARDKPQDLQGLRCLCLSLQDRGHTLGVIG</sequence>
<dbReference type="PROSITE" id="PS51379">
    <property type="entry name" value="4FE4S_FER_2"/>
    <property type="match status" value="1"/>
</dbReference>
<evidence type="ECO:0000259" key="1">
    <source>
        <dbReference type="PROSITE" id="PS51379"/>
    </source>
</evidence>
<dbReference type="PaxDb" id="187420-MTH_400"/>
<dbReference type="EnsemblBacteria" id="AAB84906">
    <property type="protein sequence ID" value="AAB84906"/>
    <property type="gene ID" value="MTH_400"/>
</dbReference>
<evidence type="ECO:0000313" key="2">
    <source>
        <dbReference type="EMBL" id="AAB84906.1"/>
    </source>
</evidence>
<dbReference type="Pfam" id="PF13247">
    <property type="entry name" value="Fer4_11"/>
    <property type="match status" value="1"/>
</dbReference>
<dbReference type="PIR" id="B69152">
    <property type="entry name" value="B69152"/>
</dbReference>
<name>O26500_METTH</name>
<dbReference type="Gene3D" id="3.30.70.20">
    <property type="match status" value="1"/>
</dbReference>
<feature type="domain" description="4Fe-4S ferredoxin-type" evidence="1">
    <location>
        <begin position="9"/>
        <end position="40"/>
    </location>
</feature>
<gene>
    <name evidence="2" type="ordered locus">MTH_400</name>
</gene>
<dbReference type="InterPro" id="IPR017896">
    <property type="entry name" value="4Fe4S_Fe-S-bd"/>
</dbReference>
<dbReference type="InParanoid" id="O26500"/>
<dbReference type="STRING" id="187420.MTH_400"/>
<protein>
    <submittedName>
        <fullName evidence="2">Polyferredoxin</fullName>
    </submittedName>
</protein>
<reference evidence="2 3" key="1">
    <citation type="journal article" date="1997" name="J. Bacteriol.">
        <title>Complete genome sequence of Methanobacterium thermoautotrophicum deltaH: functional analysis and comparative genomics.</title>
        <authorList>
            <person name="Smith D.R."/>
            <person name="Doucette-Stamm L.A."/>
            <person name="Deloughery C."/>
            <person name="Lee H.-M."/>
            <person name="Dubois J."/>
            <person name="Aldredge T."/>
            <person name="Bashirzadeh R."/>
            <person name="Blakely D."/>
            <person name="Cook R."/>
            <person name="Gilbert K."/>
            <person name="Harrison D."/>
            <person name="Hoang L."/>
            <person name="Keagle P."/>
            <person name="Lumm W."/>
            <person name="Pothier B."/>
            <person name="Qiu D."/>
            <person name="Spadafora R."/>
            <person name="Vicare R."/>
            <person name="Wang Y."/>
            <person name="Wierzbowski J."/>
            <person name="Gibson R."/>
            <person name="Jiwani N."/>
            <person name="Caruso A."/>
            <person name="Bush D."/>
            <person name="Safer H."/>
            <person name="Patwell D."/>
            <person name="Prabhakar S."/>
            <person name="McDougall S."/>
            <person name="Shimer G."/>
            <person name="Goyal A."/>
            <person name="Pietrovski S."/>
            <person name="Church G.M."/>
            <person name="Daniels C.J."/>
            <person name="Mao J.-i."/>
            <person name="Rice P."/>
            <person name="Nolling J."/>
            <person name="Reeve J.N."/>
        </authorList>
    </citation>
    <scope>NUCLEOTIDE SEQUENCE [LARGE SCALE GENOMIC DNA]</scope>
    <source>
        <strain evidence="3">ATCC 29096 / DSM 1053 / JCM 10044 / NBRC 100330 / Delta H</strain>
    </source>
</reference>
<accession>O26500</accession>
<organism evidence="2 3">
    <name type="scientific">Methanothermobacter thermautotrophicus (strain ATCC 29096 / DSM 1053 / JCM 10044 / NBRC 100330 / Delta H)</name>
    <name type="common">Methanobacterium thermoautotrophicum</name>
    <dbReference type="NCBI Taxonomy" id="187420"/>
    <lineage>
        <taxon>Archaea</taxon>
        <taxon>Methanobacteriati</taxon>
        <taxon>Methanobacteriota</taxon>
        <taxon>Methanomada group</taxon>
        <taxon>Methanobacteria</taxon>
        <taxon>Methanobacteriales</taxon>
        <taxon>Methanobacteriaceae</taxon>
        <taxon>Methanothermobacter</taxon>
    </lineage>
</organism>
<dbReference type="EMBL" id="AE000666">
    <property type="protein sequence ID" value="AAB84906.1"/>
    <property type="molecule type" value="Genomic_DNA"/>
</dbReference>
<dbReference type="HOGENOM" id="CLU_2191076_0_0_2"/>
<dbReference type="AlphaFoldDB" id="O26500"/>
<evidence type="ECO:0000313" key="3">
    <source>
        <dbReference type="Proteomes" id="UP000005223"/>
    </source>
</evidence>
<dbReference type="SUPFAM" id="SSF54862">
    <property type="entry name" value="4Fe-4S ferredoxins"/>
    <property type="match status" value="1"/>
</dbReference>
<dbReference type="KEGG" id="mth:MTH_400"/>
<keyword evidence="3" id="KW-1185">Reference proteome</keyword>
<dbReference type="Proteomes" id="UP000005223">
    <property type="component" value="Chromosome"/>
</dbReference>